<evidence type="ECO:0000256" key="2">
    <source>
        <dbReference type="ARBA" id="ARBA00022676"/>
    </source>
</evidence>
<dbReference type="EMBL" id="JACGCM010002200">
    <property type="protein sequence ID" value="KAF6143659.1"/>
    <property type="molecule type" value="Genomic_DNA"/>
</dbReference>
<keyword evidence="3" id="KW-0808">Transferase</keyword>
<comment type="caution">
    <text evidence="6">The sequence shown here is derived from an EMBL/GenBank/DDBJ whole genome shotgun (WGS) entry which is preliminary data.</text>
</comment>
<dbReference type="AlphaFoldDB" id="A0A7J7LM63"/>
<evidence type="ECO:0000313" key="6">
    <source>
        <dbReference type="EMBL" id="KAF6143659.1"/>
    </source>
</evidence>
<dbReference type="Gene3D" id="3.40.50.2000">
    <property type="entry name" value="Glycogen Phosphorylase B"/>
    <property type="match status" value="1"/>
</dbReference>
<dbReference type="GO" id="GO:0019252">
    <property type="term" value="P:starch biosynthetic process"/>
    <property type="evidence" value="ECO:0007669"/>
    <property type="project" value="UniProtKB-UniPathway"/>
</dbReference>
<reference evidence="6 7" key="1">
    <citation type="journal article" date="2020" name="IScience">
        <title>Genome Sequencing of the Endangered Kingdonia uniflora (Circaeasteraceae, Ranunculales) Reveals Potential Mechanisms of Evolutionary Specialization.</title>
        <authorList>
            <person name="Sun Y."/>
            <person name="Deng T."/>
            <person name="Zhang A."/>
            <person name="Moore M.J."/>
            <person name="Landis J.B."/>
            <person name="Lin N."/>
            <person name="Zhang H."/>
            <person name="Zhang X."/>
            <person name="Huang J."/>
            <person name="Zhang X."/>
            <person name="Sun H."/>
            <person name="Wang H."/>
        </authorList>
    </citation>
    <scope>NUCLEOTIDE SEQUENCE [LARGE SCALE GENOMIC DNA]</scope>
    <source>
        <strain evidence="6">TB1705</strain>
        <tissue evidence="6">Leaf</tissue>
    </source>
</reference>
<evidence type="ECO:0000259" key="5">
    <source>
        <dbReference type="Pfam" id="PF08323"/>
    </source>
</evidence>
<dbReference type="SUPFAM" id="SSF53756">
    <property type="entry name" value="UDP-Glycosyltransferase/glycogen phosphorylase"/>
    <property type="match status" value="1"/>
</dbReference>
<keyword evidence="4" id="KW-0750">Starch biosynthesis</keyword>
<evidence type="ECO:0000313" key="7">
    <source>
        <dbReference type="Proteomes" id="UP000541444"/>
    </source>
</evidence>
<evidence type="ECO:0000256" key="3">
    <source>
        <dbReference type="ARBA" id="ARBA00022679"/>
    </source>
</evidence>
<keyword evidence="2" id="KW-0328">Glycosyltransferase</keyword>
<name>A0A7J7LM63_9MAGN</name>
<organism evidence="6 7">
    <name type="scientific">Kingdonia uniflora</name>
    <dbReference type="NCBI Taxonomy" id="39325"/>
    <lineage>
        <taxon>Eukaryota</taxon>
        <taxon>Viridiplantae</taxon>
        <taxon>Streptophyta</taxon>
        <taxon>Embryophyta</taxon>
        <taxon>Tracheophyta</taxon>
        <taxon>Spermatophyta</taxon>
        <taxon>Magnoliopsida</taxon>
        <taxon>Ranunculales</taxon>
        <taxon>Circaeasteraceae</taxon>
        <taxon>Kingdonia</taxon>
    </lineage>
</organism>
<dbReference type="PANTHER" id="PTHR45825">
    <property type="entry name" value="GRANULE-BOUND STARCH SYNTHASE 1, CHLOROPLASTIC/AMYLOPLASTIC"/>
    <property type="match status" value="1"/>
</dbReference>
<evidence type="ECO:0000256" key="4">
    <source>
        <dbReference type="ARBA" id="ARBA00022922"/>
    </source>
</evidence>
<evidence type="ECO:0000256" key="1">
    <source>
        <dbReference type="ARBA" id="ARBA00004727"/>
    </source>
</evidence>
<dbReference type="GO" id="GO:0016757">
    <property type="term" value="F:glycosyltransferase activity"/>
    <property type="evidence" value="ECO:0007669"/>
    <property type="project" value="UniProtKB-KW"/>
</dbReference>
<dbReference type="Pfam" id="PF08323">
    <property type="entry name" value="Glyco_transf_5"/>
    <property type="match status" value="1"/>
</dbReference>
<accession>A0A7J7LM63</accession>
<sequence>MNLVFVGAEIGPWSKTGGLGDVLGGLPPAMAANGHQVMTDSPCCNQYKDIWNTTI</sequence>
<dbReference type="PANTHER" id="PTHR45825:SF3">
    <property type="entry name" value="GRANULE-BOUND STARCH SYNTHASE 1, CHLOROPLASTIC_AMYLOPLASTIC"/>
    <property type="match status" value="1"/>
</dbReference>
<keyword evidence="7" id="KW-1185">Reference proteome</keyword>
<dbReference type="InterPro" id="IPR013534">
    <property type="entry name" value="Starch_synth_cat_dom"/>
</dbReference>
<feature type="domain" description="Starch synthase catalytic" evidence="5">
    <location>
        <begin position="3"/>
        <end position="48"/>
    </location>
</feature>
<protein>
    <recommendedName>
        <fullName evidence="5">Starch synthase catalytic domain-containing protein</fullName>
    </recommendedName>
</protein>
<gene>
    <name evidence="6" type="ORF">GIB67_015299</name>
</gene>
<proteinExistence type="predicted"/>
<comment type="pathway">
    <text evidence="1">Glycan biosynthesis; starch biosynthesis.</text>
</comment>
<dbReference type="Proteomes" id="UP000541444">
    <property type="component" value="Unassembled WGS sequence"/>
</dbReference>
<dbReference type="UniPathway" id="UPA00152"/>